<accession>A0A9P5PV42</accession>
<dbReference type="Proteomes" id="UP000772434">
    <property type="component" value="Unassembled WGS sequence"/>
</dbReference>
<dbReference type="EMBL" id="JADNRY010000020">
    <property type="protein sequence ID" value="KAF9073004.1"/>
    <property type="molecule type" value="Genomic_DNA"/>
</dbReference>
<evidence type="ECO:0000313" key="2">
    <source>
        <dbReference type="Proteomes" id="UP000772434"/>
    </source>
</evidence>
<protein>
    <submittedName>
        <fullName evidence="1">Uncharacterized protein</fullName>
    </submittedName>
</protein>
<gene>
    <name evidence="1" type="ORF">BDP27DRAFT_1216538</name>
</gene>
<reference evidence="1" key="1">
    <citation type="submission" date="2020-11" db="EMBL/GenBank/DDBJ databases">
        <authorList>
            <consortium name="DOE Joint Genome Institute"/>
            <person name="Ahrendt S."/>
            <person name="Riley R."/>
            <person name="Andreopoulos W."/>
            <person name="Labutti K."/>
            <person name="Pangilinan J."/>
            <person name="Ruiz-Duenas F.J."/>
            <person name="Barrasa J.M."/>
            <person name="Sanchez-Garcia M."/>
            <person name="Camarero S."/>
            <person name="Miyauchi S."/>
            <person name="Serrano A."/>
            <person name="Linde D."/>
            <person name="Babiker R."/>
            <person name="Drula E."/>
            <person name="Ayuso-Fernandez I."/>
            <person name="Pacheco R."/>
            <person name="Padilla G."/>
            <person name="Ferreira P."/>
            <person name="Barriuso J."/>
            <person name="Kellner H."/>
            <person name="Castanera R."/>
            <person name="Alfaro M."/>
            <person name="Ramirez L."/>
            <person name="Pisabarro A.G."/>
            <person name="Kuo A."/>
            <person name="Tritt A."/>
            <person name="Lipzen A."/>
            <person name="He G."/>
            <person name="Yan M."/>
            <person name="Ng V."/>
            <person name="Cullen D."/>
            <person name="Martin F."/>
            <person name="Rosso M.-N."/>
            <person name="Henrissat B."/>
            <person name="Hibbett D."/>
            <person name="Martinez A.T."/>
            <person name="Grigoriev I.V."/>
        </authorList>
    </citation>
    <scope>NUCLEOTIDE SEQUENCE</scope>
    <source>
        <strain evidence="1">AH 40177</strain>
    </source>
</reference>
<dbReference type="AlphaFoldDB" id="A0A9P5PV42"/>
<name>A0A9P5PV42_9AGAR</name>
<evidence type="ECO:0000313" key="1">
    <source>
        <dbReference type="EMBL" id="KAF9073004.1"/>
    </source>
</evidence>
<sequence>SKHRAKRLKQWELWTTKVLPMIIPSYLKLLCQTRSLQDEPVVNVESQKSKCCHTARKLSIWVMCFTKIEQIELWASECSSASVQLVCSGLFPCSPIFPTLTVDIRELDFVQRLFLHIAPNYTAWCSTMSDFLAAQGYHLPGDNPLQRCFANALQWFM</sequence>
<dbReference type="OrthoDB" id="3200967at2759"/>
<comment type="caution">
    <text evidence="1">The sequence shown here is derived from an EMBL/GenBank/DDBJ whole genome shotgun (WGS) entry which is preliminary data.</text>
</comment>
<proteinExistence type="predicted"/>
<organism evidence="1 2">
    <name type="scientific">Rhodocollybia butyracea</name>
    <dbReference type="NCBI Taxonomy" id="206335"/>
    <lineage>
        <taxon>Eukaryota</taxon>
        <taxon>Fungi</taxon>
        <taxon>Dikarya</taxon>
        <taxon>Basidiomycota</taxon>
        <taxon>Agaricomycotina</taxon>
        <taxon>Agaricomycetes</taxon>
        <taxon>Agaricomycetidae</taxon>
        <taxon>Agaricales</taxon>
        <taxon>Marasmiineae</taxon>
        <taxon>Omphalotaceae</taxon>
        <taxon>Rhodocollybia</taxon>
    </lineage>
</organism>
<feature type="non-terminal residue" evidence="1">
    <location>
        <position position="1"/>
    </location>
</feature>
<keyword evidence="2" id="KW-1185">Reference proteome</keyword>